<feature type="region of interest" description="Disordered" evidence="1">
    <location>
        <begin position="447"/>
        <end position="499"/>
    </location>
</feature>
<dbReference type="EMBL" id="ML993876">
    <property type="protein sequence ID" value="KAF2204419.1"/>
    <property type="molecule type" value="Genomic_DNA"/>
</dbReference>
<protein>
    <submittedName>
        <fullName evidence="2">Uncharacterized protein</fullName>
    </submittedName>
</protein>
<feature type="compositionally biased region" description="Basic and acidic residues" evidence="1">
    <location>
        <begin position="364"/>
        <end position="377"/>
    </location>
</feature>
<reference evidence="2" key="1">
    <citation type="journal article" date="2020" name="Stud. Mycol.">
        <title>101 Dothideomycetes genomes: a test case for predicting lifestyles and emergence of pathogens.</title>
        <authorList>
            <person name="Haridas S."/>
            <person name="Albert R."/>
            <person name="Binder M."/>
            <person name="Bloem J."/>
            <person name="Labutti K."/>
            <person name="Salamov A."/>
            <person name="Andreopoulos B."/>
            <person name="Baker S."/>
            <person name="Barry K."/>
            <person name="Bills G."/>
            <person name="Bluhm B."/>
            <person name="Cannon C."/>
            <person name="Castanera R."/>
            <person name="Culley D."/>
            <person name="Daum C."/>
            <person name="Ezra D."/>
            <person name="Gonzalez J."/>
            <person name="Henrissat B."/>
            <person name="Kuo A."/>
            <person name="Liang C."/>
            <person name="Lipzen A."/>
            <person name="Lutzoni F."/>
            <person name="Magnuson J."/>
            <person name="Mondo S."/>
            <person name="Nolan M."/>
            <person name="Ohm R."/>
            <person name="Pangilinan J."/>
            <person name="Park H.-J."/>
            <person name="Ramirez L."/>
            <person name="Alfaro M."/>
            <person name="Sun H."/>
            <person name="Tritt A."/>
            <person name="Yoshinaga Y."/>
            <person name="Zwiers L.-H."/>
            <person name="Turgeon B."/>
            <person name="Goodwin S."/>
            <person name="Spatafora J."/>
            <person name="Crous P."/>
            <person name="Grigoriev I."/>
        </authorList>
    </citation>
    <scope>NUCLEOTIDE SEQUENCE</scope>
    <source>
        <strain evidence="2">ATCC 74209</strain>
    </source>
</reference>
<dbReference type="AlphaFoldDB" id="A0A9P4JU26"/>
<keyword evidence="3" id="KW-1185">Reference proteome</keyword>
<feature type="region of interest" description="Disordered" evidence="1">
    <location>
        <begin position="331"/>
        <end position="425"/>
    </location>
</feature>
<feature type="compositionally biased region" description="Basic and acidic residues" evidence="1">
    <location>
        <begin position="461"/>
        <end position="476"/>
    </location>
</feature>
<feature type="compositionally biased region" description="Low complexity" evidence="1">
    <location>
        <begin position="398"/>
        <end position="414"/>
    </location>
</feature>
<dbReference type="OrthoDB" id="4586300at2759"/>
<dbReference type="Proteomes" id="UP000799536">
    <property type="component" value="Unassembled WGS sequence"/>
</dbReference>
<proteinExistence type="predicted"/>
<gene>
    <name evidence="2" type="ORF">GQ43DRAFT_437932</name>
</gene>
<evidence type="ECO:0000313" key="2">
    <source>
        <dbReference type="EMBL" id="KAF2204419.1"/>
    </source>
</evidence>
<accession>A0A9P4JU26</accession>
<feature type="region of interest" description="Disordered" evidence="1">
    <location>
        <begin position="158"/>
        <end position="179"/>
    </location>
</feature>
<organism evidence="2 3">
    <name type="scientific">Delitschia confertaspora ATCC 74209</name>
    <dbReference type="NCBI Taxonomy" id="1513339"/>
    <lineage>
        <taxon>Eukaryota</taxon>
        <taxon>Fungi</taxon>
        <taxon>Dikarya</taxon>
        <taxon>Ascomycota</taxon>
        <taxon>Pezizomycotina</taxon>
        <taxon>Dothideomycetes</taxon>
        <taxon>Pleosporomycetidae</taxon>
        <taxon>Pleosporales</taxon>
        <taxon>Delitschiaceae</taxon>
        <taxon>Delitschia</taxon>
    </lineage>
</organism>
<feature type="compositionally biased region" description="Basic and acidic residues" evidence="1">
    <location>
        <begin position="164"/>
        <end position="179"/>
    </location>
</feature>
<comment type="caution">
    <text evidence="2">The sequence shown here is derived from an EMBL/GenBank/DDBJ whole genome shotgun (WGS) entry which is preliminary data.</text>
</comment>
<evidence type="ECO:0000256" key="1">
    <source>
        <dbReference type="SAM" id="MobiDB-lite"/>
    </source>
</evidence>
<evidence type="ECO:0000313" key="3">
    <source>
        <dbReference type="Proteomes" id="UP000799536"/>
    </source>
</evidence>
<sequence length="499" mass="56399">MTPNDDRRDQDDTTNPFILFRHFADRQFSSVIASIANLAFNVDDLTPEHINKNFKECIESGNQPTTCSQIRALEETLAKVNAQGRESYARRDMAGIQKRFAEASDLLEEIGEKRCRLREGRNGTLQSDNHMQDYQAEHMRKEQLKRGLGTAKQELMDLSPAGSGHEETRGTVEQKGAEKGEQWASEWDWDLFRPWGKEGGDNTEGRAWSRSRWCRRGGNHDREAVQAFERRPASIADFAWSQIAQTLDEMAPFSDDFVDVFVRPVLPTQHPCSPYSPSALEADSRLQNAGISWRDAYEDLLRASQGKPLLEDKVLGQSSSMPYQQWIRRLQQQPFPERPTTLEGYPKPVPWTDESSTSEEPDYEYGHDHEDQHDDPPPSKAADGPATEIEAYERFLGSTSASTSTSMAQKSSSSDRPSVLSTLTTTERTVQPDGTVTTKVVLKKRFADGREESSETVQTQRGHEDDTKDVWREMREAQFGGSFGTDEGKGKKSGWFWSG</sequence>
<feature type="compositionally biased region" description="Polar residues" evidence="1">
    <location>
        <begin position="415"/>
        <end position="425"/>
    </location>
</feature>
<name>A0A9P4JU26_9PLEO</name>